<reference evidence="1 2" key="1">
    <citation type="journal article" date="2012" name="J. Bacteriol.">
        <title>Genome sequence of 'Candidatus Methanomethylophilus alvus' Mx1201, a methanogenic archaeon from the human gut belonging to a seventh order of methanogens.</title>
        <authorList>
            <person name="Borrel G."/>
            <person name="Harris H.M."/>
            <person name="Tottey W."/>
            <person name="Mihajlovski A."/>
            <person name="Parisot N."/>
            <person name="Peyretaillade E."/>
            <person name="Peyret P."/>
            <person name="Gribaldo S."/>
            <person name="O'Toole P.W."/>
            <person name="Brugere J.F."/>
        </authorList>
    </citation>
    <scope>NUCLEOTIDE SEQUENCE [LARGE SCALE GENOMIC DNA]</scope>
    <source>
        <strain evidence="1 2">Mx1201</strain>
    </source>
</reference>
<dbReference type="KEGG" id="max:MMALV_06640"/>
<sequence length="122" mass="13627">MYLVPVIGQTVSFSRQTSGPGNRTFMFLQTYRKDGHGACLGFGHFEHPVTTYDSLPVIRENKTDSGLHYALTVTLGLRMSRNASSPATDVTVQRTSSFRNRKGSRFLLFKPKFSICGTTLIF</sequence>
<dbReference type="AlphaFoldDB" id="M9SGZ1"/>
<dbReference type="InParanoid" id="M9SGZ1"/>
<dbReference type="STRING" id="1236689.MMALV_06640"/>
<gene>
    <name evidence="1" type="ORF">MMALV_06640</name>
</gene>
<proteinExistence type="predicted"/>
<name>M9SGZ1_METAX</name>
<organism evidence="1 2">
    <name type="scientific">Methanomethylophilus alvi (strain Mx1201)</name>
    <dbReference type="NCBI Taxonomy" id="1236689"/>
    <lineage>
        <taxon>Archaea</taxon>
        <taxon>Methanobacteriati</taxon>
        <taxon>Thermoplasmatota</taxon>
        <taxon>Thermoplasmata</taxon>
        <taxon>Methanomassiliicoccales</taxon>
        <taxon>Methanomethylophilaceae</taxon>
        <taxon>Methanomethylophilus</taxon>
    </lineage>
</organism>
<dbReference type="EMBL" id="CP004049">
    <property type="protein sequence ID" value="AGI85403.1"/>
    <property type="molecule type" value="Genomic_DNA"/>
</dbReference>
<evidence type="ECO:0000313" key="2">
    <source>
        <dbReference type="Proteomes" id="UP000012672"/>
    </source>
</evidence>
<dbReference type="HOGENOM" id="CLU_2021389_0_0_2"/>
<dbReference type="Proteomes" id="UP000012672">
    <property type="component" value="Chromosome"/>
</dbReference>
<protein>
    <submittedName>
        <fullName evidence="1">Uncharacterized protein</fullName>
    </submittedName>
</protein>
<accession>M9SGZ1</accession>
<evidence type="ECO:0000313" key="1">
    <source>
        <dbReference type="EMBL" id="AGI85403.1"/>
    </source>
</evidence>
<keyword evidence="2" id="KW-1185">Reference proteome</keyword>